<sequence>MVKPAVGKKPTAKSKGKQRIKIEYIEDKEKRQVTFSKRKGGLLKKASELHLLCGAHVAIVIFSQQKHQDANDPNLAAAAAALAAAAAAGLPPGGRRSSARRRGGGNVFAMGTPSVDHVMSARLAGAGDPYGHRAALEEEEDDARAAVAGREGAEATARRRDEARELVDAEEERMKAVADKVRLATAVGRFWWEADVEALGEAELPEFGGALKRLRDNVLRRHADKLVPQ</sequence>
<evidence type="ECO:0000256" key="3">
    <source>
        <dbReference type="ARBA" id="ARBA00023125"/>
    </source>
</evidence>
<feature type="coiled-coil region" evidence="6">
    <location>
        <begin position="152"/>
        <end position="180"/>
    </location>
</feature>
<keyword evidence="5" id="KW-0539">Nucleus</keyword>
<dbReference type="PANTHER" id="PTHR11945:SF756">
    <property type="entry name" value="MADS-BOX DOMAIN-CONTAINING PROTEIN"/>
    <property type="match status" value="1"/>
</dbReference>
<dbReference type="PROSITE" id="PS50066">
    <property type="entry name" value="MADS_BOX_2"/>
    <property type="match status" value="1"/>
</dbReference>
<evidence type="ECO:0000259" key="7">
    <source>
        <dbReference type="PROSITE" id="PS50066"/>
    </source>
</evidence>
<dbReference type="CDD" id="cd00120">
    <property type="entry name" value="MADS"/>
    <property type="match status" value="1"/>
</dbReference>
<dbReference type="Gene3D" id="3.40.1810.10">
    <property type="entry name" value="Transcription factor, MADS-box"/>
    <property type="match status" value="1"/>
</dbReference>
<evidence type="ECO:0000256" key="4">
    <source>
        <dbReference type="ARBA" id="ARBA00023163"/>
    </source>
</evidence>
<dbReference type="GO" id="GO:0005634">
    <property type="term" value="C:nucleus"/>
    <property type="evidence" value="ECO:0007669"/>
    <property type="project" value="UniProtKB-SubCell"/>
</dbReference>
<keyword evidence="2" id="KW-0805">Transcription regulation</keyword>
<dbReference type="InterPro" id="IPR036879">
    <property type="entry name" value="TF_MADSbox_sf"/>
</dbReference>
<gene>
    <name evidence="8" type="ORF">BDA96_10G033600</name>
</gene>
<evidence type="ECO:0000313" key="8">
    <source>
        <dbReference type="EMBL" id="KAG0512669.1"/>
    </source>
</evidence>
<evidence type="ECO:0000256" key="6">
    <source>
        <dbReference type="SAM" id="Coils"/>
    </source>
</evidence>
<dbReference type="PRINTS" id="PR00404">
    <property type="entry name" value="MADSDOMAIN"/>
</dbReference>
<dbReference type="GO" id="GO:0003677">
    <property type="term" value="F:DNA binding"/>
    <property type="evidence" value="ECO:0007669"/>
    <property type="project" value="UniProtKB-KW"/>
</dbReference>
<feature type="domain" description="MADS-box" evidence="7">
    <location>
        <begin position="15"/>
        <end position="64"/>
    </location>
</feature>
<dbReference type="Proteomes" id="UP000807115">
    <property type="component" value="Chromosome 10"/>
</dbReference>
<evidence type="ECO:0000313" key="9">
    <source>
        <dbReference type="Proteomes" id="UP000807115"/>
    </source>
</evidence>
<reference evidence="8" key="2">
    <citation type="submission" date="2020-10" db="EMBL/GenBank/DDBJ databases">
        <authorList>
            <person name="Cooper E.A."/>
            <person name="Brenton Z.W."/>
            <person name="Flinn B.S."/>
            <person name="Jenkins J."/>
            <person name="Shu S."/>
            <person name="Flowers D."/>
            <person name="Luo F."/>
            <person name="Wang Y."/>
            <person name="Xia P."/>
            <person name="Barry K."/>
            <person name="Daum C."/>
            <person name="Lipzen A."/>
            <person name="Yoshinaga Y."/>
            <person name="Schmutz J."/>
            <person name="Saski C."/>
            <person name="Vermerris W."/>
            <person name="Kresovich S."/>
        </authorList>
    </citation>
    <scope>NUCLEOTIDE SEQUENCE</scope>
</reference>
<dbReference type="SMART" id="SM00432">
    <property type="entry name" value="MADS"/>
    <property type="match status" value="1"/>
</dbReference>
<keyword evidence="4" id="KW-0804">Transcription</keyword>
<evidence type="ECO:0000256" key="5">
    <source>
        <dbReference type="ARBA" id="ARBA00023242"/>
    </source>
</evidence>
<dbReference type="AlphaFoldDB" id="A0A921PYM7"/>
<dbReference type="SUPFAM" id="SSF55455">
    <property type="entry name" value="SRF-like"/>
    <property type="match status" value="1"/>
</dbReference>
<comment type="caution">
    <text evidence="8">The sequence shown here is derived from an EMBL/GenBank/DDBJ whole genome shotgun (WGS) entry which is preliminary data.</text>
</comment>
<dbReference type="Pfam" id="PF00319">
    <property type="entry name" value="SRF-TF"/>
    <property type="match status" value="1"/>
</dbReference>
<evidence type="ECO:0000256" key="2">
    <source>
        <dbReference type="ARBA" id="ARBA00023015"/>
    </source>
</evidence>
<reference evidence="8" key="1">
    <citation type="journal article" date="2019" name="BMC Genomics">
        <title>A new reference genome for Sorghum bicolor reveals high levels of sequence similarity between sweet and grain genotypes: implications for the genetics of sugar metabolism.</title>
        <authorList>
            <person name="Cooper E.A."/>
            <person name="Brenton Z.W."/>
            <person name="Flinn B.S."/>
            <person name="Jenkins J."/>
            <person name="Shu S."/>
            <person name="Flowers D."/>
            <person name="Luo F."/>
            <person name="Wang Y."/>
            <person name="Xia P."/>
            <person name="Barry K."/>
            <person name="Daum C."/>
            <person name="Lipzen A."/>
            <person name="Yoshinaga Y."/>
            <person name="Schmutz J."/>
            <person name="Saski C."/>
            <person name="Vermerris W."/>
            <person name="Kresovich S."/>
        </authorList>
    </citation>
    <scope>NUCLEOTIDE SEQUENCE</scope>
</reference>
<comment type="subcellular location">
    <subcellularLocation>
        <location evidence="1">Nucleus</location>
    </subcellularLocation>
</comment>
<name>A0A921PYM7_SORBI</name>
<keyword evidence="3" id="KW-0238">DNA-binding</keyword>
<keyword evidence="6" id="KW-0175">Coiled coil</keyword>
<proteinExistence type="predicted"/>
<dbReference type="InterPro" id="IPR002100">
    <property type="entry name" value="TF_MADSbox"/>
</dbReference>
<accession>A0A921PYM7</accession>
<dbReference type="PANTHER" id="PTHR11945">
    <property type="entry name" value="MADS BOX PROTEIN"/>
    <property type="match status" value="1"/>
</dbReference>
<protein>
    <recommendedName>
        <fullName evidence="7">MADS-box domain-containing protein</fullName>
    </recommendedName>
</protein>
<evidence type="ECO:0000256" key="1">
    <source>
        <dbReference type="ARBA" id="ARBA00004123"/>
    </source>
</evidence>
<organism evidence="8 9">
    <name type="scientific">Sorghum bicolor</name>
    <name type="common">Sorghum</name>
    <name type="synonym">Sorghum vulgare</name>
    <dbReference type="NCBI Taxonomy" id="4558"/>
    <lineage>
        <taxon>Eukaryota</taxon>
        <taxon>Viridiplantae</taxon>
        <taxon>Streptophyta</taxon>
        <taxon>Embryophyta</taxon>
        <taxon>Tracheophyta</taxon>
        <taxon>Spermatophyta</taxon>
        <taxon>Magnoliopsida</taxon>
        <taxon>Liliopsida</taxon>
        <taxon>Poales</taxon>
        <taxon>Poaceae</taxon>
        <taxon>PACMAD clade</taxon>
        <taxon>Panicoideae</taxon>
        <taxon>Andropogonodae</taxon>
        <taxon>Andropogoneae</taxon>
        <taxon>Sorghinae</taxon>
        <taxon>Sorghum</taxon>
    </lineage>
</organism>
<dbReference type="EMBL" id="CM027689">
    <property type="protein sequence ID" value="KAG0512669.1"/>
    <property type="molecule type" value="Genomic_DNA"/>
</dbReference>
<dbReference type="GO" id="GO:0046983">
    <property type="term" value="F:protein dimerization activity"/>
    <property type="evidence" value="ECO:0007669"/>
    <property type="project" value="InterPro"/>
</dbReference>